<keyword evidence="2 3" id="KW-0378">Hydrolase</keyword>
<evidence type="ECO:0000256" key="2">
    <source>
        <dbReference type="ARBA" id="ARBA00022801"/>
    </source>
</evidence>
<dbReference type="GO" id="GO:0004518">
    <property type="term" value="F:nuclease activity"/>
    <property type="evidence" value="ECO:0007669"/>
    <property type="project" value="UniProtKB-KW"/>
</dbReference>
<dbReference type="PANTHER" id="PTHR33607:SF2">
    <property type="entry name" value="ENDONUCLEASE-1"/>
    <property type="match status" value="1"/>
</dbReference>
<protein>
    <submittedName>
        <fullName evidence="3">Extracellular ribonuclease</fullName>
        <ecNumber evidence="3">3.1.-.-</ecNumber>
    </submittedName>
</protein>
<sequence length="394" mass="46079">MNRKKKFMQKRYTKNLWNMFILPTISILPTFALQSCGDNNSNIDNEKYYTSIKLKNNVNLASLTKDDFIFENLDAKYEIVDFSAKYDDTNKKITIEFKIRGQISQKILKTVVEIIPYANPNKQNIIYDATNNYYASAQGLRGMLLFEELYKLQKSKTSGVGSYTDLYKTYETAFVDKYFEKNNTVLDVYSENPYGQDPYEFKFGEYDGKGGHARDNRLKGKEGWMYNREHMIPQSWFNDDQRIRCDAHFVWPTDKMVNQWRSNNPHYEITNGKTSQNGTKWNSSYCEPIDYFKGDIARAYFYFQLTYNNKGLSNNGSYVFKNVFPFFQENFLKTYQKWANNDSVDIIEIDRNNAIAKAQGGIRNPFIDYPNLPSLIWGNGTETFQNLGVAKTIK</sequence>
<dbReference type="RefSeq" id="WP_051327689.1">
    <property type="nucleotide sequence ID" value="NZ_BPLV01000001.1"/>
</dbReference>
<accession>A0A448ZYD2</accession>
<organism evidence="3">
    <name type="scientific">Metamycoplasma salivarium</name>
    <name type="common">Mycoplasma salivarium</name>
    <dbReference type="NCBI Taxonomy" id="2124"/>
    <lineage>
        <taxon>Bacteria</taxon>
        <taxon>Bacillati</taxon>
        <taxon>Mycoplasmatota</taxon>
        <taxon>Mycoplasmoidales</taxon>
        <taxon>Metamycoplasmataceae</taxon>
        <taxon>Metamycoplasma</taxon>
    </lineage>
</organism>
<dbReference type="InterPro" id="IPR007346">
    <property type="entry name" value="Endonuclease-I"/>
</dbReference>
<dbReference type="GO" id="GO:0016787">
    <property type="term" value="F:hydrolase activity"/>
    <property type="evidence" value="ECO:0007669"/>
    <property type="project" value="UniProtKB-KW"/>
</dbReference>
<evidence type="ECO:0000256" key="1">
    <source>
        <dbReference type="ARBA" id="ARBA00022722"/>
    </source>
</evidence>
<evidence type="ECO:0000313" key="3">
    <source>
        <dbReference type="EMBL" id="VEU56257.1"/>
    </source>
</evidence>
<dbReference type="SUPFAM" id="SSF54060">
    <property type="entry name" value="His-Me finger endonucleases"/>
    <property type="match status" value="1"/>
</dbReference>
<dbReference type="EC" id="3.1.-.-" evidence="3"/>
<geneLocation type="plasmid" evidence="3">
    <name>2</name>
</geneLocation>
<dbReference type="Pfam" id="PF04231">
    <property type="entry name" value="Endonuclease_1"/>
    <property type="match status" value="1"/>
</dbReference>
<proteinExistence type="predicted"/>
<name>A0A448ZYD2_METSV</name>
<keyword evidence="1" id="KW-0540">Nuclease</keyword>
<reference evidence="3" key="1">
    <citation type="submission" date="2019-01" db="EMBL/GenBank/DDBJ databases">
        <authorList>
            <consortium name="Pathogen Informatics"/>
        </authorList>
    </citation>
    <scope>NUCLEOTIDE SEQUENCE [LARGE SCALE GENOMIC DNA]</scope>
    <source>
        <strain evidence="3">NCTC10113</strain>
    </source>
</reference>
<dbReference type="PANTHER" id="PTHR33607">
    <property type="entry name" value="ENDONUCLEASE-1"/>
    <property type="match status" value="1"/>
</dbReference>
<dbReference type="AlphaFoldDB" id="A0A448ZYD2"/>
<gene>
    <name evidence="3" type="primary">bsn</name>
    <name evidence="3" type="ORF">NCTC10113_01159</name>
</gene>
<keyword evidence="3" id="KW-0614">Plasmid</keyword>
<dbReference type="InterPro" id="IPR044925">
    <property type="entry name" value="His-Me_finger_sf"/>
</dbReference>
<dbReference type="EMBL" id="LR214939">
    <property type="protein sequence ID" value="VEU56257.1"/>
    <property type="molecule type" value="Genomic_DNA"/>
</dbReference>